<reference evidence="2" key="1">
    <citation type="submission" date="2014-11" db="EMBL/GenBank/DDBJ databases">
        <authorList>
            <person name="Otto D Thomas"/>
            <person name="Naeem Raeece"/>
        </authorList>
    </citation>
    <scope>NUCLEOTIDE SEQUENCE</scope>
</reference>
<protein>
    <submittedName>
        <fullName evidence="2">Uncharacterized protein</fullName>
    </submittedName>
</protein>
<organism evidence="2">
    <name type="scientific">Chromera velia CCMP2878</name>
    <dbReference type="NCBI Taxonomy" id="1169474"/>
    <lineage>
        <taxon>Eukaryota</taxon>
        <taxon>Sar</taxon>
        <taxon>Alveolata</taxon>
        <taxon>Colpodellida</taxon>
        <taxon>Chromeraceae</taxon>
        <taxon>Chromera</taxon>
    </lineage>
</organism>
<feature type="compositionally biased region" description="Basic and acidic residues" evidence="1">
    <location>
        <begin position="79"/>
        <end position="96"/>
    </location>
</feature>
<proteinExistence type="predicted"/>
<evidence type="ECO:0000256" key="1">
    <source>
        <dbReference type="SAM" id="MobiDB-lite"/>
    </source>
</evidence>
<dbReference type="AlphaFoldDB" id="A0A0G4GE08"/>
<feature type="compositionally biased region" description="Polar residues" evidence="1">
    <location>
        <begin position="120"/>
        <end position="131"/>
    </location>
</feature>
<feature type="region of interest" description="Disordered" evidence="1">
    <location>
        <begin position="79"/>
        <end position="131"/>
    </location>
</feature>
<evidence type="ECO:0000313" key="2">
    <source>
        <dbReference type="EMBL" id="CEM27659.1"/>
    </source>
</evidence>
<accession>A0A0G4GE08</accession>
<name>A0A0G4GE08_9ALVE</name>
<dbReference type="VEuPathDB" id="CryptoDB:Cvel_21485"/>
<sequence>MAGGGKSGIWVIRMGQGVVEGAKVRTGMAVVVEDWLFSRYLSCWGGIGKLEEIRKVKVKTKKDQADETRKNLIQKREVEEEYEMKVEGRPDPDPERPTGSPVIVKLEETPPVSLHPALTSVPTSTLPQQQT</sequence>
<dbReference type="EMBL" id="CDMZ01001124">
    <property type="protein sequence ID" value="CEM27659.1"/>
    <property type="molecule type" value="Genomic_DNA"/>
</dbReference>
<gene>
    <name evidence="2" type="ORF">Cvel_21485</name>
</gene>